<dbReference type="GO" id="GO:0030246">
    <property type="term" value="F:carbohydrate binding"/>
    <property type="evidence" value="ECO:0007669"/>
    <property type="project" value="InterPro"/>
</dbReference>
<dbReference type="SMART" id="SM01038">
    <property type="entry name" value="Bgal_small_N"/>
    <property type="match status" value="1"/>
</dbReference>
<accession>A0A0M9VK67</accession>
<keyword evidence="11" id="KW-1185">Reference proteome</keyword>
<dbReference type="Pfam" id="PF02929">
    <property type="entry name" value="Bgal_small_N"/>
    <property type="match status" value="1"/>
</dbReference>
<dbReference type="PROSITE" id="PS00608">
    <property type="entry name" value="GLYCOSYL_HYDROL_F2_2"/>
    <property type="match status" value="1"/>
</dbReference>
<evidence type="ECO:0000256" key="6">
    <source>
        <dbReference type="ARBA" id="ARBA00023295"/>
    </source>
</evidence>
<dbReference type="PROSITE" id="PS00719">
    <property type="entry name" value="GLYCOSYL_HYDROL_F2_1"/>
    <property type="match status" value="1"/>
</dbReference>
<dbReference type="Pfam" id="PF02837">
    <property type="entry name" value="Glyco_hydro_2_N"/>
    <property type="match status" value="1"/>
</dbReference>
<dbReference type="Gene3D" id="2.60.120.260">
    <property type="entry name" value="Galactose-binding domain-like"/>
    <property type="match status" value="1"/>
</dbReference>
<dbReference type="Pfam" id="PF00703">
    <property type="entry name" value="Glyco_hydro_2"/>
    <property type="match status" value="1"/>
</dbReference>
<dbReference type="InterPro" id="IPR032312">
    <property type="entry name" value="LacZ_4"/>
</dbReference>
<keyword evidence="5 8" id="KW-0378">Hydrolase</keyword>
<dbReference type="SUPFAM" id="SSF49785">
    <property type="entry name" value="Galactose-binding domain-like"/>
    <property type="match status" value="1"/>
</dbReference>
<dbReference type="InterPro" id="IPR006101">
    <property type="entry name" value="Glyco_hydro_2"/>
</dbReference>
<feature type="domain" description="Beta galactosidase small chain/" evidence="9">
    <location>
        <begin position="733"/>
        <end position="1013"/>
    </location>
</feature>
<dbReference type="InterPro" id="IPR036156">
    <property type="entry name" value="Beta-gal/glucu_dom_sf"/>
</dbReference>
<dbReference type="PRINTS" id="PR00132">
    <property type="entry name" value="GLHYDRLASE2"/>
</dbReference>
<dbReference type="Gene3D" id="2.60.40.10">
    <property type="entry name" value="Immunoglobulins"/>
    <property type="match status" value="2"/>
</dbReference>
<dbReference type="Pfam" id="PF02836">
    <property type="entry name" value="Glyco_hydro_2_C"/>
    <property type="match status" value="1"/>
</dbReference>
<dbReference type="SUPFAM" id="SSF74650">
    <property type="entry name" value="Galactose mutarotase-like"/>
    <property type="match status" value="1"/>
</dbReference>
<dbReference type="Gene3D" id="2.70.98.10">
    <property type="match status" value="1"/>
</dbReference>
<evidence type="ECO:0000256" key="8">
    <source>
        <dbReference type="RuleBase" id="RU361154"/>
    </source>
</evidence>
<dbReference type="GO" id="GO:0009341">
    <property type="term" value="C:beta-galactosidase complex"/>
    <property type="evidence" value="ECO:0007669"/>
    <property type="project" value="InterPro"/>
</dbReference>
<evidence type="ECO:0000256" key="1">
    <source>
        <dbReference type="ARBA" id="ARBA00001412"/>
    </source>
</evidence>
<dbReference type="EC" id="3.2.1.23" evidence="3 8"/>
<dbReference type="InterPro" id="IPR014718">
    <property type="entry name" value="GH-type_carb-bd"/>
</dbReference>
<dbReference type="InterPro" id="IPR006103">
    <property type="entry name" value="Glyco_hydro_2_cat"/>
</dbReference>
<dbReference type="Pfam" id="PF16353">
    <property type="entry name" value="LacZ_4"/>
    <property type="match status" value="1"/>
</dbReference>
<dbReference type="AlphaFoldDB" id="A0A0M9VK67"/>
<dbReference type="InterPro" id="IPR004199">
    <property type="entry name" value="B-gal_small/dom_5"/>
</dbReference>
<dbReference type="InterPro" id="IPR023232">
    <property type="entry name" value="Glyco_hydro_2_AS"/>
</dbReference>
<dbReference type="PATRIC" id="fig|84292.3.peg.2864"/>
<dbReference type="InterPro" id="IPR008979">
    <property type="entry name" value="Galactose-bd-like_sf"/>
</dbReference>
<dbReference type="InterPro" id="IPR006102">
    <property type="entry name" value="Ig-like_GH2"/>
</dbReference>
<dbReference type="GO" id="GO:0004565">
    <property type="term" value="F:beta-galactosidase activity"/>
    <property type="evidence" value="ECO:0007669"/>
    <property type="project" value="UniProtKB-EC"/>
</dbReference>
<proteinExistence type="inferred from homology"/>
<evidence type="ECO:0000256" key="7">
    <source>
        <dbReference type="ARBA" id="ARBA00032230"/>
    </source>
</evidence>
<evidence type="ECO:0000313" key="11">
    <source>
        <dbReference type="Proteomes" id="UP000037737"/>
    </source>
</evidence>
<comment type="catalytic activity">
    <reaction evidence="1 8">
        <text>Hydrolysis of terminal non-reducing beta-D-galactose residues in beta-D-galactosides.</text>
        <dbReference type="EC" id="3.2.1.23"/>
    </reaction>
</comment>
<dbReference type="Proteomes" id="UP000037737">
    <property type="component" value="Unassembled WGS sequence"/>
</dbReference>
<evidence type="ECO:0000313" key="10">
    <source>
        <dbReference type="EMBL" id="KOS09763.1"/>
    </source>
</evidence>
<dbReference type="InterPro" id="IPR050347">
    <property type="entry name" value="Bact_Beta-galactosidase"/>
</dbReference>
<evidence type="ECO:0000259" key="9">
    <source>
        <dbReference type="SMART" id="SM01038"/>
    </source>
</evidence>
<dbReference type="InterPro" id="IPR011013">
    <property type="entry name" value="Gal_mutarotase_sf_dom"/>
</dbReference>
<sequence length="1018" mass="113100">MTFDPVFAIERIADPTFVSENRRPAHSDHRWFADLDEARSGVSAFEQSLNGLWKFFCARNQGQVLPDFADPSRDVSGWDDIRVPSHLQLEGYDRPQYVNVGYAWDGQEDIEPGQVPERDNPIGCYVRTFALDCPLAEGERLSVTFHGAESAIALWVNGRYIGYSTDSFTPAEFDLTDALVEGENRIAAQVFSYSAGSWLEDQDFFRFSGIFRDVTLYRRPGVHAEDIRVTTAVADDLASAQVRVRVELDGAGGAVSARIEGVGELARDADGAFVVQVEEPRLWSPEHPHLYDLVIEVRDAAGALTEVVPQRVGIRRFGIENGVLSLNGDRVVFNGINRHEFGLNGRVPSRELTESDIRMLKAHNVNAVRTSHYPNDSAFYALADEYGLMVIDEMNLETHARWSRIRLHGESLDTALPGDHDEWRPAALDRARSMLERDKNHASVVIWSCGNESSGGTVLRDVADWFRSVDDRPVHYEGVHWDPRYPETTDIASQMYTPAAAVEDYLRTNRDKPFIVCEYAHAMGNSFGGVGEYIELAYRDELFQGGFIWDFADQAILMRDRYGREYFGYGGDNGEAPHDQDFSGNGIFFADHTPSPKAQEMKRLYQGFVVDVSESSFALTNRLMSTSSAEYETRVSISREGRILTAGVVDTDVAPGGSAVYPLPVAIPAAAGEYAIVVSLHLRTETAWAPAGHEVAFGEHVLRVGEPAAGATAPAAQVAAPAPRLVEGTLSIGVHGPGFHVTFSRIFNGLTSYRFGETRTGGRELLSGAVTPNFWHAPTANERGWGGPFEEGQWLLASRYGRASGFHEPADISVEQVDGGVRIGYRYELPTTPVTHCDLSYLVDGAGRVEVTQRMHVPEGLPQMPEFATMLAMPADYDRVRWYGDGPEECYVDRREGARLGVYDRHVPDMLTPYIRPQEAGNRTGVRWAEITDARGAGLRFEGDPIMEFSALSWTPAEIESALHPHELPPIHRTIVRPALMRRGVAGDDSWGSRPLDRYLLPTGDLEFRFAFRGIQNR</sequence>
<keyword evidence="6 8" id="KW-0326">Glycosidase</keyword>
<dbReference type="PANTHER" id="PTHR46323">
    <property type="entry name" value="BETA-GALACTOSIDASE"/>
    <property type="match status" value="1"/>
</dbReference>
<dbReference type="Gene3D" id="3.20.20.80">
    <property type="entry name" value="Glycosidases"/>
    <property type="match status" value="1"/>
</dbReference>
<protein>
    <recommendedName>
        <fullName evidence="4 8">Beta-galactosidase</fullName>
        <ecNumber evidence="3 8">3.2.1.23</ecNumber>
    </recommendedName>
    <alternativeName>
        <fullName evidence="7 8">Lactase</fullName>
    </alternativeName>
</protein>
<dbReference type="EMBL" id="LAVO01000019">
    <property type="protein sequence ID" value="KOS09763.1"/>
    <property type="molecule type" value="Genomic_DNA"/>
</dbReference>
<dbReference type="SUPFAM" id="SSF49303">
    <property type="entry name" value="beta-Galactosidase/glucuronidase domain"/>
    <property type="match status" value="2"/>
</dbReference>
<gene>
    <name evidence="10" type="ORF">XI38_14080</name>
</gene>
<comment type="caution">
    <text evidence="10">The sequence shown here is derived from an EMBL/GenBank/DDBJ whole genome shotgun (WGS) entry which is preliminary data.</text>
</comment>
<dbReference type="InterPro" id="IPR013783">
    <property type="entry name" value="Ig-like_fold"/>
</dbReference>
<dbReference type="InterPro" id="IPR017853">
    <property type="entry name" value="GH"/>
</dbReference>
<dbReference type="PANTHER" id="PTHR46323:SF2">
    <property type="entry name" value="BETA-GALACTOSIDASE"/>
    <property type="match status" value="1"/>
</dbReference>
<evidence type="ECO:0000256" key="3">
    <source>
        <dbReference type="ARBA" id="ARBA00012756"/>
    </source>
</evidence>
<dbReference type="GO" id="GO:0005990">
    <property type="term" value="P:lactose catabolic process"/>
    <property type="evidence" value="ECO:0007669"/>
    <property type="project" value="TreeGrafter"/>
</dbReference>
<reference evidence="10" key="1">
    <citation type="submission" date="2015-04" db="EMBL/GenBank/DDBJ databases">
        <title>Complete genome sequence of Microbacterium chocolatum SIT 101, a bacterium enantioselectively hydrolyzing mesomeric diesters.</title>
        <authorList>
            <person name="Li X."/>
            <person name="Xu Y."/>
        </authorList>
    </citation>
    <scope>NUCLEOTIDE SEQUENCE [LARGE SCALE GENOMIC DNA]</scope>
    <source>
        <strain evidence="10">SIT 101</strain>
    </source>
</reference>
<dbReference type="InterPro" id="IPR006104">
    <property type="entry name" value="Glyco_hydro_2_N"/>
</dbReference>
<comment type="similarity">
    <text evidence="2 8">Belongs to the glycosyl hydrolase 2 family.</text>
</comment>
<name>A0A0M9VK67_9MICO</name>
<evidence type="ECO:0000256" key="4">
    <source>
        <dbReference type="ARBA" id="ARBA00013303"/>
    </source>
</evidence>
<organism evidence="10 11">
    <name type="scientific">Microbacterium aurantiacum</name>
    <dbReference type="NCBI Taxonomy" id="162393"/>
    <lineage>
        <taxon>Bacteria</taxon>
        <taxon>Bacillati</taxon>
        <taxon>Actinomycetota</taxon>
        <taxon>Actinomycetes</taxon>
        <taxon>Micrococcales</taxon>
        <taxon>Microbacteriaceae</taxon>
        <taxon>Microbacterium</taxon>
    </lineage>
</organism>
<dbReference type="SUPFAM" id="SSF51445">
    <property type="entry name" value="(Trans)glycosidases"/>
    <property type="match status" value="1"/>
</dbReference>
<evidence type="ECO:0000256" key="5">
    <source>
        <dbReference type="ARBA" id="ARBA00022801"/>
    </source>
</evidence>
<evidence type="ECO:0000256" key="2">
    <source>
        <dbReference type="ARBA" id="ARBA00007401"/>
    </source>
</evidence>
<dbReference type="InterPro" id="IPR023230">
    <property type="entry name" value="Glyco_hydro_2_CS"/>
</dbReference>